<dbReference type="SUPFAM" id="SSF55447">
    <property type="entry name" value="CO dehydrogenase flavoprotein C-terminal domain-like"/>
    <property type="match status" value="1"/>
</dbReference>
<dbReference type="InterPro" id="IPR016169">
    <property type="entry name" value="FAD-bd_PCMH_sub2"/>
</dbReference>
<dbReference type="InterPro" id="IPR016167">
    <property type="entry name" value="FAD-bd_PCMH_sub1"/>
</dbReference>
<sequence length="285" mass="30222">MKPAAFTYHAPKTVEDAVAILGEVAPSDGRVLAGGQSLVPTMAFRMARPAHLVDINGIAALDKLAVADGRLVIGAGTRHAAFQRPVVEGPLGSLLSFVMRHIAHYPIRTRGTFCGSLAHADPASEWCLVAATLGATITARSVSGTRQLAADDFFDWAMTTNLAENELLTEASLPLLPPDTHFGFYEFSRRAGDYAIAMSLVTYRLEDGLIVEPRVGVGGAEGRPRRISEAEAALSGRAPSAEAFAAAGEAASATVDPMEDLQANAKFRRDLVRTVTRRALERAAA</sequence>
<dbReference type="RefSeq" id="WP_086090914.1">
    <property type="nucleotide sequence ID" value="NZ_CP021112.1"/>
</dbReference>
<dbReference type="PANTHER" id="PTHR42659:SF2">
    <property type="entry name" value="XANTHINE DEHYDROGENASE SUBUNIT C-RELATED"/>
    <property type="match status" value="1"/>
</dbReference>
<dbReference type="STRING" id="1235591.CAK95_27750"/>
<evidence type="ECO:0000256" key="3">
    <source>
        <dbReference type="ARBA" id="ARBA00023002"/>
    </source>
</evidence>
<organism evidence="4 5">
    <name type="scientific">Pseudorhodoplanes sinuspersici</name>
    <dbReference type="NCBI Taxonomy" id="1235591"/>
    <lineage>
        <taxon>Bacteria</taxon>
        <taxon>Pseudomonadati</taxon>
        <taxon>Pseudomonadota</taxon>
        <taxon>Alphaproteobacteria</taxon>
        <taxon>Hyphomicrobiales</taxon>
        <taxon>Pseudorhodoplanes</taxon>
    </lineage>
</organism>
<keyword evidence="5" id="KW-1185">Reference proteome</keyword>
<protein>
    <submittedName>
        <fullName evidence="4">Uncharacterized protein</fullName>
    </submittedName>
</protein>
<dbReference type="InterPro" id="IPR005107">
    <property type="entry name" value="CO_DH_flav_C"/>
</dbReference>
<proteinExistence type="predicted"/>
<name>A0A1W6ZYS6_9HYPH</name>
<accession>A0A1W6ZYS6</accession>
<keyword evidence="2" id="KW-0274">FAD</keyword>
<dbReference type="KEGG" id="psin:CAK95_27750"/>
<dbReference type="Pfam" id="PF03450">
    <property type="entry name" value="CO_deh_flav_C"/>
    <property type="match status" value="1"/>
</dbReference>
<dbReference type="Proteomes" id="UP000194137">
    <property type="component" value="Chromosome"/>
</dbReference>
<dbReference type="Gene3D" id="3.30.43.10">
    <property type="entry name" value="Uridine Diphospho-n-acetylenolpyruvylglucosamine Reductase, domain 2"/>
    <property type="match status" value="1"/>
</dbReference>
<dbReference type="InterPro" id="IPR036683">
    <property type="entry name" value="CO_DH_flav_C_dom_sf"/>
</dbReference>
<gene>
    <name evidence="4" type="ORF">CAK95_27750</name>
</gene>
<dbReference type="EMBL" id="CP021112">
    <property type="protein sequence ID" value="ARQ02483.1"/>
    <property type="molecule type" value="Genomic_DNA"/>
</dbReference>
<dbReference type="Gene3D" id="3.30.465.10">
    <property type="match status" value="1"/>
</dbReference>
<dbReference type="SMART" id="SM01092">
    <property type="entry name" value="CO_deh_flav_C"/>
    <property type="match status" value="1"/>
</dbReference>
<keyword evidence="1" id="KW-0285">Flavoprotein</keyword>
<dbReference type="PANTHER" id="PTHR42659">
    <property type="entry name" value="XANTHINE DEHYDROGENASE SUBUNIT C-RELATED"/>
    <property type="match status" value="1"/>
</dbReference>
<dbReference type="AlphaFoldDB" id="A0A1W6ZYS6"/>
<keyword evidence="3" id="KW-0560">Oxidoreductase</keyword>
<dbReference type="Pfam" id="PF00941">
    <property type="entry name" value="FAD_binding_5"/>
    <property type="match status" value="1"/>
</dbReference>
<dbReference type="InterPro" id="IPR051312">
    <property type="entry name" value="Diverse_Substr_Oxidored"/>
</dbReference>
<dbReference type="InterPro" id="IPR002346">
    <property type="entry name" value="Mopterin_DH_FAD-bd"/>
</dbReference>
<dbReference type="InterPro" id="IPR016166">
    <property type="entry name" value="FAD-bd_PCMH"/>
</dbReference>
<evidence type="ECO:0000256" key="2">
    <source>
        <dbReference type="ARBA" id="ARBA00022827"/>
    </source>
</evidence>
<reference evidence="4 5" key="1">
    <citation type="submission" date="2017-05" db="EMBL/GenBank/DDBJ databases">
        <title>Full genome sequence of Pseudorhodoplanes sinuspersici.</title>
        <authorList>
            <person name="Dastgheib S.M.M."/>
            <person name="Shavandi M."/>
            <person name="Tirandaz H."/>
        </authorList>
    </citation>
    <scope>NUCLEOTIDE SEQUENCE [LARGE SCALE GENOMIC DNA]</scope>
    <source>
        <strain evidence="4 5">RIPI110</strain>
    </source>
</reference>
<evidence type="ECO:0000313" key="4">
    <source>
        <dbReference type="EMBL" id="ARQ02483.1"/>
    </source>
</evidence>
<dbReference type="GO" id="GO:0071949">
    <property type="term" value="F:FAD binding"/>
    <property type="evidence" value="ECO:0007669"/>
    <property type="project" value="InterPro"/>
</dbReference>
<dbReference type="SUPFAM" id="SSF56176">
    <property type="entry name" value="FAD-binding/transporter-associated domain-like"/>
    <property type="match status" value="1"/>
</dbReference>
<dbReference type="Gene3D" id="3.30.390.50">
    <property type="entry name" value="CO dehydrogenase flavoprotein, C-terminal domain"/>
    <property type="match status" value="1"/>
</dbReference>
<dbReference type="PROSITE" id="PS51387">
    <property type="entry name" value="FAD_PCMH"/>
    <property type="match status" value="1"/>
</dbReference>
<evidence type="ECO:0000313" key="5">
    <source>
        <dbReference type="Proteomes" id="UP000194137"/>
    </source>
</evidence>
<dbReference type="InterPro" id="IPR036318">
    <property type="entry name" value="FAD-bd_PCMH-like_sf"/>
</dbReference>
<dbReference type="GO" id="GO:0016491">
    <property type="term" value="F:oxidoreductase activity"/>
    <property type="evidence" value="ECO:0007669"/>
    <property type="project" value="UniProtKB-KW"/>
</dbReference>
<dbReference type="OrthoDB" id="9793944at2"/>
<evidence type="ECO:0000256" key="1">
    <source>
        <dbReference type="ARBA" id="ARBA00022630"/>
    </source>
</evidence>